<organism evidence="1 2">
    <name type="scientific">Eimeria tenella</name>
    <name type="common">Coccidian parasite</name>
    <dbReference type="NCBI Taxonomy" id="5802"/>
    <lineage>
        <taxon>Eukaryota</taxon>
        <taxon>Sar</taxon>
        <taxon>Alveolata</taxon>
        <taxon>Apicomplexa</taxon>
        <taxon>Conoidasida</taxon>
        <taxon>Coccidia</taxon>
        <taxon>Eucoccidiorida</taxon>
        <taxon>Eimeriorina</taxon>
        <taxon>Eimeriidae</taxon>
        <taxon>Eimeria</taxon>
    </lineage>
</organism>
<keyword evidence="2" id="KW-1185">Reference proteome</keyword>
<evidence type="ECO:0000313" key="2">
    <source>
        <dbReference type="Proteomes" id="UP000030747"/>
    </source>
</evidence>
<sequence>MKGRSTRWRVWIIRCCCSLLPKREKSNKLSKCSVLSNNC</sequence>
<dbReference type="EMBL" id="HG675393">
    <property type="protein sequence ID" value="CDJ40940.1"/>
    <property type="molecule type" value="Genomic_DNA"/>
</dbReference>
<feature type="non-terminal residue" evidence="1">
    <location>
        <position position="39"/>
    </location>
</feature>
<evidence type="ECO:0000313" key="1">
    <source>
        <dbReference type="EMBL" id="CDJ40940.1"/>
    </source>
</evidence>
<dbReference type="RefSeq" id="XP_013231690.1">
    <property type="nucleotide sequence ID" value="XM_013376236.1"/>
</dbReference>
<dbReference type="GeneID" id="25256622"/>
<proteinExistence type="predicted"/>
<reference evidence="1" key="2">
    <citation type="submission" date="2013-10" db="EMBL/GenBank/DDBJ databases">
        <authorList>
            <person name="Aslett M."/>
        </authorList>
    </citation>
    <scope>NUCLEOTIDE SEQUENCE [LARGE SCALE GENOMIC DNA]</scope>
    <source>
        <strain evidence="1">Houghton</strain>
    </source>
</reference>
<gene>
    <name evidence="1" type="ORF">ETH_00037905</name>
</gene>
<name>U6KZN8_EIMTE</name>
<dbReference type="Proteomes" id="UP000030747">
    <property type="component" value="Unassembled WGS sequence"/>
</dbReference>
<protein>
    <submittedName>
        <fullName evidence="1">Uncharacterized protein</fullName>
    </submittedName>
</protein>
<dbReference type="AlphaFoldDB" id="U6KZN8"/>
<accession>U6KZN8</accession>
<reference evidence="1" key="1">
    <citation type="submission" date="2013-10" db="EMBL/GenBank/DDBJ databases">
        <title>Genomic analysis of the causative agents of coccidiosis in chickens.</title>
        <authorList>
            <person name="Reid A.J."/>
            <person name="Blake D."/>
            <person name="Billington K."/>
            <person name="Browne H."/>
            <person name="Dunn M."/>
            <person name="Hung S."/>
            <person name="Kawahara F."/>
            <person name="Miranda-Saavedra D."/>
            <person name="Mourier T."/>
            <person name="Nagra H."/>
            <person name="Otto T.D."/>
            <person name="Rawlings N."/>
            <person name="Sanchez A."/>
            <person name="Sanders M."/>
            <person name="Subramaniam C."/>
            <person name="Tay Y."/>
            <person name="Dear P."/>
            <person name="Doerig C."/>
            <person name="Gruber A."/>
            <person name="Parkinson J."/>
            <person name="Shirley M."/>
            <person name="Wan K.L."/>
            <person name="Berriman M."/>
            <person name="Tomley F."/>
            <person name="Pain A."/>
        </authorList>
    </citation>
    <scope>NUCLEOTIDE SEQUENCE [LARGE SCALE GENOMIC DNA]</scope>
    <source>
        <strain evidence="1">Houghton</strain>
    </source>
</reference>